<dbReference type="RefSeq" id="WP_053993392.1">
    <property type="nucleotide sequence ID" value="NZ_CP065643.1"/>
</dbReference>
<dbReference type="SMART" id="SM00421">
    <property type="entry name" value="HTH_LUXR"/>
    <property type="match status" value="1"/>
</dbReference>
<evidence type="ECO:0000259" key="4">
    <source>
        <dbReference type="PROSITE" id="PS50043"/>
    </source>
</evidence>
<evidence type="ECO:0000313" key="6">
    <source>
        <dbReference type="Proteomes" id="UP000037977"/>
    </source>
</evidence>
<reference evidence="5 6" key="1">
    <citation type="submission" date="2015-07" db="EMBL/GenBank/DDBJ databases">
        <title>Genome sequencing project for genomic taxonomy and phylogenomics of Bacillus-like bacteria.</title>
        <authorList>
            <person name="Liu B."/>
            <person name="Wang J."/>
            <person name="Zhu Y."/>
            <person name="Liu G."/>
            <person name="Chen Q."/>
            <person name="Chen Z."/>
            <person name="Che J."/>
            <person name="Ge C."/>
            <person name="Shi H."/>
            <person name="Pan Z."/>
            <person name="Liu X."/>
        </authorList>
    </citation>
    <scope>NUCLEOTIDE SEQUENCE [LARGE SCALE GENOMIC DNA]</scope>
    <source>
        <strain evidence="5 6">DSM 54</strain>
    </source>
</reference>
<dbReference type="PATRIC" id="fig|33935.3.peg.3254"/>
<dbReference type="Gene3D" id="1.10.10.10">
    <property type="entry name" value="Winged helix-like DNA-binding domain superfamily/Winged helix DNA-binding domain"/>
    <property type="match status" value="1"/>
</dbReference>
<organism evidence="5 6">
    <name type="scientific">Lysinibacillus macroides</name>
    <dbReference type="NCBI Taxonomy" id="33935"/>
    <lineage>
        <taxon>Bacteria</taxon>
        <taxon>Bacillati</taxon>
        <taxon>Bacillota</taxon>
        <taxon>Bacilli</taxon>
        <taxon>Bacillales</taxon>
        <taxon>Bacillaceae</taxon>
        <taxon>Lysinibacillus</taxon>
    </lineage>
</organism>
<dbReference type="InterPro" id="IPR041617">
    <property type="entry name" value="TPR_MalT"/>
</dbReference>
<dbReference type="PROSITE" id="PS50043">
    <property type="entry name" value="HTH_LUXR_2"/>
    <property type="match status" value="1"/>
</dbReference>
<evidence type="ECO:0000256" key="3">
    <source>
        <dbReference type="ARBA" id="ARBA00023163"/>
    </source>
</evidence>
<keyword evidence="3" id="KW-0804">Transcription</keyword>
<dbReference type="InterPro" id="IPR000792">
    <property type="entry name" value="Tscrpt_reg_LuxR_C"/>
</dbReference>
<dbReference type="OrthoDB" id="1137593at2"/>
<dbReference type="Gene3D" id="1.25.40.10">
    <property type="entry name" value="Tetratricopeptide repeat domain"/>
    <property type="match status" value="1"/>
</dbReference>
<dbReference type="Gene3D" id="3.40.50.300">
    <property type="entry name" value="P-loop containing nucleotide triphosphate hydrolases"/>
    <property type="match status" value="1"/>
</dbReference>
<name>A0A0M9DNT0_9BACI</name>
<dbReference type="InterPro" id="IPR036388">
    <property type="entry name" value="WH-like_DNA-bd_sf"/>
</dbReference>
<keyword evidence="1" id="KW-0805">Transcription regulation</keyword>
<dbReference type="EMBL" id="LGCI01000002">
    <property type="protein sequence ID" value="KOY84196.1"/>
    <property type="molecule type" value="Genomic_DNA"/>
</dbReference>
<evidence type="ECO:0000313" key="5">
    <source>
        <dbReference type="EMBL" id="KOY84196.1"/>
    </source>
</evidence>
<dbReference type="GO" id="GO:0003677">
    <property type="term" value="F:DNA binding"/>
    <property type="evidence" value="ECO:0007669"/>
    <property type="project" value="UniProtKB-KW"/>
</dbReference>
<dbReference type="STRING" id="33935.ADM90_01985"/>
<accession>A0A0M9DNT0</accession>
<dbReference type="InterPro" id="IPR039420">
    <property type="entry name" value="WalR-like"/>
</dbReference>
<comment type="caution">
    <text evidence="5">The sequence shown here is derived from an EMBL/GenBank/DDBJ whole genome shotgun (WGS) entry which is preliminary data.</text>
</comment>
<dbReference type="SUPFAM" id="SSF46894">
    <property type="entry name" value="C-terminal effector domain of the bipartite response regulators"/>
    <property type="match status" value="1"/>
</dbReference>
<protein>
    <recommendedName>
        <fullName evidence="4">HTH luxR-type domain-containing protein</fullName>
    </recommendedName>
</protein>
<proteinExistence type="predicted"/>
<feature type="domain" description="HTH luxR-type" evidence="4">
    <location>
        <begin position="764"/>
        <end position="829"/>
    </location>
</feature>
<dbReference type="PRINTS" id="PR00038">
    <property type="entry name" value="HTHLUXR"/>
</dbReference>
<sequence length="831" mass="97029">MEMVWVKSKVTMPRIIPNAIERKKLLTILTNNRMKKLTIIQAPAGYGKTTLLSQWLGHIKEAVAWFTIDRNDDEPIRFIKYLIHTLSFSLKQELYHLLDERAPLETVIDTLLNELELYKENMHIVLDNFQAIQHPHIHHLLIRFIEYLPANICIYLTTRTHLELPLANWRIKGWMLEVGSRQLRFDLEELQTFYYGFSHDEQQVNALKPLLEETEGWIAGIQLMRLSIDTDAYIHEFFMQEIVTMLPAALQDFLIRTSILNHLEPSICTVITNEATSLATLMKLESNGVFIEQIASHPPVYLYHTLFRKALQQELKRRYSSETVTAIYCETATHLCQGGDYVAAIELALNGELYELAHEWIQCYLVEIFAEGHTLLFGQWVQALRHAQFSVDINLLVLYITTLFSMHEIDKANEIIEELLFKQDALQWMDGFKFIAVSKIFEIINAYVAYMKDGNLEKAKVGLQTRVNVRKEKSSLYRISLKYNQFEPRILRTMAGMKGKFLPVEKIDALIQVLCDSEIKERNITGVTYGLLAEILYEINDRERASKELETALQYGLYFQDPGLFIPMYLLKARLYMTNKQFEEAYILLHEAMKETDKSYWIGVLYIMKAQAYLQEGNISYAQREFFRVTDFINYKIARRNPFYLFVQSKIYYAKNQLEEALQIAIRMKEGATREKQVSTLIEASLVEAACHFELGKEESAISILHDALEQGALYGYCRTFLEEKAVFPLLHKYWRIRQHHQKDVFQSVPLAYVYKLLQKNNYTDKWHDSLTPRERDVLQLLAEGASNNEIAQHLQLTEGTIRVYLTEIYAKIGVKSRMKAIVWAKEWLGY</sequence>
<evidence type="ECO:0000256" key="2">
    <source>
        <dbReference type="ARBA" id="ARBA00023125"/>
    </source>
</evidence>
<dbReference type="Proteomes" id="UP000037977">
    <property type="component" value="Unassembled WGS sequence"/>
</dbReference>
<dbReference type="PANTHER" id="PTHR43214">
    <property type="entry name" value="TWO-COMPONENT RESPONSE REGULATOR"/>
    <property type="match status" value="1"/>
</dbReference>
<dbReference type="AlphaFoldDB" id="A0A0M9DNT0"/>
<dbReference type="Pfam" id="PF00196">
    <property type="entry name" value="GerE"/>
    <property type="match status" value="1"/>
</dbReference>
<keyword evidence="2" id="KW-0238">DNA-binding</keyword>
<dbReference type="PANTHER" id="PTHR43214:SF38">
    <property type="entry name" value="NITRATE_NITRITE RESPONSE REGULATOR PROTEIN NARL"/>
    <property type="match status" value="1"/>
</dbReference>
<dbReference type="Pfam" id="PF25873">
    <property type="entry name" value="WHD_MalT"/>
    <property type="match status" value="1"/>
</dbReference>
<dbReference type="Pfam" id="PF17874">
    <property type="entry name" value="TPR_MalT"/>
    <property type="match status" value="1"/>
</dbReference>
<dbReference type="InterPro" id="IPR016032">
    <property type="entry name" value="Sig_transdc_resp-reg_C-effctor"/>
</dbReference>
<dbReference type="GO" id="GO:0006355">
    <property type="term" value="P:regulation of DNA-templated transcription"/>
    <property type="evidence" value="ECO:0007669"/>
    <property type="project" value="InterPro"/>
</dbReference>
<gene>
    <name evidence="5" type="ORF">ADM90_01985</name>
</gene>
<dbReference type="SUPFAM" id="SSF48452">
    <property type="entry name" value="TPR-like"/>
    <property type="match status" value="2"/>
</dbReference>
<evidence type="ECO:0000256" key="1">
    <source>
        <dbReference type="ARBA" id="ARBA00023015"/>
    </source>
</evidence>
<dbReference type="InterPro" id="IPR011990">
    <property type="entry name" value="TPR-like_helical_dom_sf"/>
</dbReference>
<dbReference type="CDD" id="cd06170">
    <property type="entry name" value="LuxR_C_like"/>
    <property type="match status" value="1"/>
</dbReference>
<dbReference type="InterPro" id="IPR027417">
    <property type="entry name" value="P-loop_NTPase"/>
</dbReference>
<dbReference type="InterPro" id="IPR059106">
    <property type="entry name" value="WHD_MalT"/>
</dbReference>
<keyword evidence="6" id="KW-1185">Reference proteome</keyword>
<dbReference type="SUPFAM" id="SSF52540">
    <property type="entry name" value="P-loop containing nucleoside triphosphate hydrolases"/>
    <property type="match status" value="1"/>
</dbReference>